<name>A0ABW1YKC6_9GAMM</name>
<dbReference type="EMBL" id="JBHSVR010000001">
    <property type="protein sequence ID" value="MFC6633184.1"/>
    <property type="molecule type" value="Genomic_DNA"/>
</dbReference>
<reference evidence="3" key="1">
    <citation type="journal article" date="2019" name="Int. J. Syst. Evol. Microbiol.">
        <title>The Global Catalogue of Microorganisms (GCM) 10K type strain sequencing project: providing services to taxonomists for standard genome sequencing and annotation.</title>
        <authorList>
            <consortium name="The Broad Institute Genomics Platform"/>
            <consortium name="The Broad Institute Genome Sequencing Center for Infectious Disease"/>
            <person name="Wu L."/>
            <person name="Ma J."/>
        </authorList>
    </citation>
    <scope>NUCLEOTIDE SEQUENCE [LARGE SCALE GENOMIC DNA]</scope>
    <source>
        <strain evidence="3">CGMCC 1.13718</strain>
    </source>
</reference>
<dbReference type="Pfam" id="PF07978">
    <property type="entry name" value="NIPSNAP"/>
    <property type="match status" value="1"/>
</dbReference>
<evidence type="ECO:0000313" key="3">
    <source>
        <dbReference type="Proteomes" id="UP001596425"/>
    </source>
</evidence>
<dbReference type="InterPro" id="IPR012577">
    <property type="entry name" value="NIPSNAP"/>
</dbReference>
<comment type="caution">
    <text evidence="2">The sequence shown here is derived from an EMBL/GenBank/DDBJ whole genome shotgun (WGS) entry which is preliminary data.</text>
</comment>
<gene>
    <name evidence="2" type="ORF">ACFQBM_07835</name>
</gene>
<sequence length="127" mass="15202">MSPLAVAADIRAEPSVVHQLRIYELYKDNTGVFHDRFHKHAMRIMERYDFNIVSTWESEQEDRVEFVYLLTWPNEQTMKAQWEKFMADQEWKDIKKITGSKHGRFVNGIEDRKLILTDFSPRKLLTL</sequence>
<dbReference type="Proteomes" id="UP001596425">
    <property type="component" value="Unassembled WGS sequence"/>
</dbReference>
<dbReference type="SUPFAM" id="SSF54909">
    <property type="entry name" value="Dimeric alpha+beta barrel"/>
    <property type="match status" value="1"/>
</dbReference>
<evidence type="ECO:0000313" key="2">
    <source>
        <dbReference type="EMBL" id="MFC6633184.1"/>
    </source>
</evidence>
<dbReference type="InterPro" id="IPR011008">
    <property type="entry name" value="Dimeric_a/b-barrel"/>
</dbReference>
<dbReference type="RefSeq" id="WP_226864589.1">
    <property type="nucleotide sequence ID" value="NZ_JACZFR010000006.1"/>
</dbReference>
<keyword evidence="3" id="KW-1185">Reference proteome</keyword>
<feature type="domain" description="NIPSNAP" evidence="1">
    <location>
        <begin position="19"/>
        <end position="121"/>
    </location>
</feature>
<evidence type="ECO:0000259" key="1">
    <source>
        <dbReference type="Pfam" id="PF07978"/>
    </source>
</evidence>
<proteinExistence type="predicted"/>
<dbReference type="Gene3D" id="3.30.70.100">
    <property type="match status" value="1"/>
</dbReference>
<protein>
    <submittedName>
        <fullName evidence="2">NIPSNAP family protein</fullName>
    </submittedName>
</protein>
<organism evidence="2 3">
    <name type="scientific">Microbulbifer taiwanensis</name>
    <dbReference type="NCBI Taxonomy" id="986746"/>
    <lineage>
        <taxon>Bacteria</taxon>
        <taxon>Pseudomonadati</taxon>
        <taxon>Pseudomonadota</taxon>
        <taxon>Gammaproteobacteria</taxon>
        <taxon>Cellvibrionales</taxon>
        <taxon>Microbulbiferaceae</taxon>
        <taxon>Microbulbifer</taxon>
    </lineage>
</organism>
<accession>A0ABW1YKC6</accession>